<proteinExistence type="predicted"/>
<evidence type="ECO:0000313" key="1">
    <source>
        <dbReference type="EMBL" id="VAW56077.1"/>
    </source>
</evidence>
<dbReference type="AlphaFoldDB" id="A0A3B0WZK7"/>
<organism evidence="1">
    <name type="scientific">hydrothermal vent metagenome</name>
    <dbReference type="NCBI Taxonomy" id="652676"/>
    <lineage>
        <taxon>unclassified sequences</taxon>
        <taxon>metagenomes</taxon>
        <taxon>ecological metagenomes</taxon>
    </lineage>
</organism>
<gene>
    <name evidence="1" type="ORF">MNBD_GAMMA07-737</name>
</gene>
<sequence length="79" mass="8266">MSILSVQSEAVLGIQRGLDDLRKTATEIASADQLNQAGEGSSLEGSLIDLEQAKTQIQASAKVVSAIDEVVGTILDIRV</sequence>
<protein>
    <recommendedName>
        <fullName evidence="2">Flagellar biosynthesis protein FlgE</fullName>
    </recommendedName>
</protein>
<accession>A0A3B0WZK7</accession>
<dbReference type="EMBL" id="UOFF01000174">
    <property type="protein sequence ID" value="VAW56077.1"/>
    <property type="molecule type" value="Genomic_DNA"/>
</dbReference>
<reference evidence="1" key="1">
    <citation type="submission" date="2018-06" db="EMBL/GenBank/DDBJ databases">
        <authorList>
            <person name="Zhirakovskaya E."/>
        </authorList>
    </citation>
    <scope>NUCLEOTIDE SEQUENCE</scope>
</reference>
<evidence type="ECO:0008006" key="2">
    <source>
        <dbReference type="Google" id="ProtNLM"/>
    </source>
</evidence>
<name>A0A3B0WZK7_9ZZZZ</name>